<name>A0AAV7EI93_ARIFI</name>
<reference evidence="7 8" key="1">
    <citation type="submission" date="2021-07" db="EMBL/GenBank/DDBJ databases">
        <title>The Aristolochia fimbriata genome: insights into angiosperm evolution, floral development and chemical biosynthesis.</title>
        <authorList>
            <person name="Jiao Y."/>
        </authorList>
    </citation>
    <scope>NUCLEOTIDE SEQUENCE [LARGE SCALE GENOMIC DNA]</scope>
    <source>
        <strain evidence="7">IBCAS-2021</strain>
        <tissue evidence="7">Leaf</tissue>
    </source>
</reference>
<protein>
    <recommendedName>
        <fullName evidence="6">Fe2OG dioxygenase domain-containing protein</fullName>
    </recommendedName>
</protein>
<keyword evidence="2 5" id="KW-0479">Metal-binding</keyword>
<evidence type="ECO:0000256" key="1">
    <source>
        <dbReference type="ARBA" id="ARBA00008056"/>
    </source>
</evidence>
<dbReference type="PROSITE" id="PS51471">
    <property type="entry name" value="FE2OG_OXY"/>
    <property type="match status" value="1"/>
</dbReference>
<dbReference type="InterPro" id="IPR027443">
    <property type="entry name" value="IPNS-like_sf"/>
</dbReference>
<evidence type="ECO:0000256" key="5">
    <source>
        <dbReference type="RuleBase" id="RU003682"/>
    </source>
</evidence>
<keyword evidence="4 5" id="KW-0408">Iron</keyword>
<dbReference type="InterPro" id="IPR026992">
    <property type="entry name" value="DIOX_N"/>
</dbReference>
<keyword evidence="3 5" id="KW-0560">Oxidoreductase</keyword>
<dbReference type="InterPro" id="IPR044861">
    <property type="entry name" value="IPNS-like_FE2OG_OXY"/>
</dbReference>
<evidence type="ECO:0000256" key="3">
    <source>
        <dbReference type="ARBA" id="ARBA00023002"/>
    </source>
</evidence>
<comment type="caution">
    <text evidence="7">The sequence shown here is derived from an EMBL/GenBank/DDBJ whole genome shotgun (WGS) entry which is preliminary data.</text>
</comment>
<dbReference type="Proteomes" id="UP000825729">
    <property type="component" value="Unassembled WGS sequence"/>
</dbReference>
<keyword evidence="8" id="KW-1185">Reference proteome</keyword>
<dbReference type="AlphaFoldDB" id="A0AAV7EI93"/>
<organism evidence="7 8">
    <name type="scientific">Aristolochia fimbriata</name>
    <name type="common">White veined hardy Dutchman's pipe vine</name>
    <dbReference type="NCBI Taxonomy" id="158543"/>
    <lineage>
        <taxon>Eukaryota</taxon>
        <taxon>Viridiplantae</taxon>
        <taxon>Streptophyta</taxon>
        <taxon>Embryophyta</taxon>
        <taxon>Tracheophyta</taxon>
        <taxon>Spermatophyta</taxon>
        <taxon>Magnoliopsida</taxon>
        <taxon>Magnoliidae</taxon>
        <taxon>Piperales</taxon>
        <taxon>Aristolochiaceae</taxon>
        <taxon>Aristolochia</taxon>
    </lineage>
</organism>
<accession>A0AAV7EI93</accession>
<dbReference type="PANTHER" id="PTHR47991">
    <property type="entry name" value="OXOGLUTARATE/IRON-DEPENDENT DIOXYGENASE"/>
    <property type="match status" value="1"/>
</dbReference>
<dbReference type="Pfam" id="PF14226">
    <property type="entry name" value="DIOX_N"/>
    <property type="match status" value="1"/>
</dbReference>
<dbReference type="InterPro" id="IPR050295">
    <property type="entry name" value="Plant_2OG-oxidoreductases"/>
</dbReference>
<dbReference type="SUPFAM" id="SSF51197">
    <property type="entry name" value="Clavaminate synthase-like"/>
    <property type="match status" value="1"/>
</dbReference>
<comment type="similarity">
    <text evidence="1 5">Belongs to the iron/ascorbate-dependent oxidoreductase family.</text>
</comment>
<sequence length="359" mass="40083">MESPPELSLGGSLPVPSVQEMVKESTDSVPLRYLHLDQEPPASRLEGVSLPAIPVIDLQKLLRHESMADELERLNSACKEWGFFQLINHDISSPLIEAMKCEVQRFFRLPLEEKKKFYQLPGDSQGYGQAFVSSEEQKLDWGDMFNLITLPANLRKPHLFERLAPSFRETMEAYGNEMQKLALMLLGLMARALGLEAEEISNLFVDGLQNMRMSYYPPCPQPEQAIGLSPHSDASAITLLVQVNQVQGLEVKKDGKWVAVEPLQDAFIVNIGDQLEIVTNGIYESVLHRATVNSERERLSIATFYSGKSKVVIGPAAGLISAEKPAVFKKVVVEEYIKRLYSEELKGKALVNSVKITSP</sequence>
<dbReference type="GO" id="GO:0046872">
    <property type="term" value="F:metal ion binding"/>
    <property type="evidence" value="ECO:0007669"/>
    <property type="project" value="UniProtKB-KW"/>
</dbReference>
<dbReference type="Gene3D" id="2.60.120.330">
    <property type="entry name" value="B-lactam Antibiotic, Isopenicillin N Synthase, Chain"/>
    <property type="match status" value="1"/>
</dbReference>
<dbReference type="InterPro" id="IPR005123">
    <property type="entry name" value="Oxoglu/Fe-dep_dioxygenase_dom"/>
</dbReference>
<proteinExistence type="inferred from homology"/>
<dbReference type="Pfam" id="PF03171">
    <property type="entry name" value="2OG-FeII_Oxy"/>
    <property type="match status" value="1"/>
</dbReference>
<dbReference type="EMBL" id="JAINDJ010000005">
    <property type="protein sequence ID" value="KAG9448161.1"/>
    <property type="molecule type" value="Genomic_DNA"/>
</dbReference>
<dbReference type="FunFam" id="2.60.120.330:FF:000001">
    <property type="entry name" value="Protein SRG1"/>
    <property type="match status" value="1"/>
</dbReference>
<evidence type="ECO:0000313" key="7">
    <source>
        <dbReference type="EMBL" id="KAG9448161.1"/>
    </source>
</evidence>
<evidence type="ECO:0000259" key="6">
    <source>
        <dbReference type="PROSITE" id="PS51471"/>
    </source>
</evidence>
<gene>
    <name evidence="7" type="ORF">H6P81_014289</name>
</gene>
<evidence type="ECO:0000256" key="2">
    <source>
        <dbReference type="ARBA" id="ARBA00022723"/>
    </source>
</evidence>
<evidence type="ECO:0000256" key="4">
    <source>
        <dbReference type="ARBA" id="ARBA00023004"/>
    </source>
</evidence>
<evidence type="ECO:0000313" key="8">
    <source>
        <dbReference type="Proteomes" id="UP000825729"/>
    </source>
</evidence>
<feature type="domain" description="Fe2OG dioxygenase" evidence="6">
    <location>
        <begin position="207"/>
        <end position="307"/>
    </location>
</feature>
<dbReference type="GO" id="GO:0016491">
    <property type="term" value="F:oxidoreductase activity"/>
    <property type="evidence" value="ECO:0007669"/>
    <property type="project" value="UniProtKB-KW"/>
</dbReference>